<evidence type="ECO:0000313" key="2">
    <source>
        <dbReference type="Proteomes" id="UP000315816"/>
    </source>
</evidence>
<dbReference type="AlphaFoldDB" id="A0A545SPE8"/>
<proteinExistence type="predicted"/>
<dbReference type="RefSeq" id="WP_142854128.1">
    <property type="nucleotide sequence ID" value="NZ_FXWW01000004.1"/>
</dbReference>
<comment type="caution">
    <text evidence="1">The sequence shown here is derived from an EMBL/GenBank/DDBJ whole genome shotgun (WGS) entry which is preliminary data.</text>
</comment>
<dbReference type="OrthoDB" id="3531601at2"/>
<accession>A0A545SPE8</accession>
<reference evidence="1 2" key="1">
    <citation type="submission" date="2019-06" db="EMBL/GenBank/DDBJ databases">
        <title>A novel species of marine bacteria.</title>
        <authorList>
            <person name="Wang Y."/>
        </authorList>
    </citation>
    <scope>NUCLEOTIDE SEQUENCE [LARGE SCALE GENOMIC DNA]</scope>
    <source>
        <strain evidence="1 2">MA1-10</strain>
    </source>
</reference>
<dbReference type="EMBL" id="VICH01000008">
    <property type="protein sequence ID" value="TQV66831.1"/>
    <property type="molecule type" value="Genomic_DNA"/>
</dbReference>
<name>A0A545SPE8_9RHOB</name>
<evidence type="ECO:0000313" key="1">
    <source>
        <dbReference type="EMBL" id="TQV66831.1"/>
    </source>
</evidence>
<evidence type="ECO:0008006" key="3">
    <source>
        <dbReference type="Google" id="ProtNLM"/>
    </source>
</evidence>
<organism evidence="1 2">
    <name type="scientific">Aliiroseovarius halocynthiae</name>
    <dbReference type="NCBI Taxonomy" id="985055"/>
    <lineage>
        <taxon>Bacteria</taxon>
        <taxon>Pseudomonadati</taxon>
        <taxon>Pseudomonadota</taxon>
        <taxon>Alphaproteobacteria</taxon>
        <taxon>Rhodobacterales</taxon>
        <taxon>Paracoccaceae</taxon>
        <taxon>Aliiroseovarius</taxon>
    </lineage>
</organism>
<keyword evidence="2" id="KW-1185">Reference proteome</keyword>
<dbReference type="Proteomes" id="UP000315816">
    <property type="component" value="Unassembled WGS sequence"/>
</dbReference>
<sequence>MLQSDMAGDTPVSLDDALTAAMQSVPNCVAAGYIDMQTGFLLGLEGRDDDSMAALENMSTSIANLILGQGISAFEKLLSSGEESQGSGFGEIAIYSGDRLYLLLRRADQPDHVVCFVSKGHTNVGLALAKSTSKMNMISAAV</sequence>
<protein>
    <recommendedName>
        <fullName evidence="3">Roadblock/LAMTOR2 domain-containing protein</fullName>
    </recommendedName>
</protein>
<gene>
    <name evidence="1" type="ORF">FIL88_12105</name>
</gene>